<dbReference type="GO" id="GO:0001917">
    <property type="term" value="C:photoreceptor inner segment"/>
    <property type="evidence" value="ECO:0007669"/>
    <property type="project" value="UniProtKB-SubCell"/>
</dbReference>
<evidence type="ECO:0000256" key="7">
    <source>
        <dbReference type="ARBA" id="ARBA00022729"/>
    </source>
</evidence>
<keyword evidence="6" id="KW-0358">Heparin-binding</keyword>
<evidence type="ECO:0000256" key="9">
    <source>
        <dbReference type="ARBA" id="ARBA00023180"/>
    </source>
</evidence>
<evidence type="ECO:0000256" key="1">
    <source>
        <dbReference type="ARBA" id="ARBA00004437"/>
    </source>
</evidence>
<proteinExistence type="predicted"/>
<evidence type="ECO:0000256" key="5">
    <source>
        <dbReference type="ARBA" id="ARBA00022530"/>
    </source>
</evidence>
<dbReference type="AlphaFoldDB" id="A0A9D3MHV1"/>
<dbReference type="EMBL" id="JAFIRN010000005">
    <property type="protein sequence ID" value="KAG5848301.1"/>
    <property type="molecule type" value="Genomic_DNA"/>
</dbReference>
<dbReference type="PANTHER" id="PTHR12199">
    <property type="entry name" value="INTERPHOTORECEPTOR MATRIX PROTEOGLYCAN"/>
    <property type="match status" value="1"/>
</dbReference>
<dbReference type="Gene3D" id="3.30.70.960">
    <property type="entry name" value="SEA domain"/>
    <property type="match status" value="2"/>
</dbReference>
<dbReference type="GO" id="GO:0001750">
    <property type="term" value="C:photoreceptor outer segment"/>
    <property type="evidence" value="ECO:0007669"/>
    <property type="project" value="UniProtKB-SubCell"/>
</dbReference>
<keyword evidence="4" id="KW-0964">Secreted</keyword>
<evidence type="ECO:0000256" key="11">
    <source>
        <dbReference type="SAM" id="MobiDB-lite"/>
    </source>
</evidence>
<evidence type="ECO:0000256" key="6">
    <source>
        <dbReference type="ARBA" id="ARBA00022674"/>
    </source>
</evidence>
<gene>
    <name evidence="13" type="ORF">ANANG_G00097040</name>
</gene>
<feature type="region of interest" description="Disordered" evidence="11">
    <location>
        <begin position="186"/>
        <end position="231"/>
    </location>
</feature>
<evidence type="ECO:0000256" key="2">
    <source>
        <dbReference type="ARBA" id="ARBA00004504"/>
    </source>
</evidence>
<accession>A0A9D3MHV1</accession>
<evidence type="ECO:0000313" key="14">
    <source>
        <dbReference type="Proteomes" id="UP001044222"/>
    </source>
</evidence>
<dbReference type="GO" id="GO:0033165">
    <property type="term" value="C:interphotoreceptor matrix"/>
    <property type="evidence" value="ECO:0007669"/>
    <property type="project" value="UniProtKB-SubCell"/>
</dbReference>
<keyword evidence="14" id="KW-1185">Reference proteome</keyword>
<dbReference type="InterPro" id="IPR000082">
    <property type="entry name" value="SEA_dom"/>
</dbReference>
<dbReference type="PROSITE" id="PS50024">
    <property type="entry name" value="SEA"/>
    <property type="match status" value="1"/>
</dbReference>
<evidence type="ECO:0000256" key="4">
    <source>
        <dbReference type="ARBA" id="ARBA00022525"/>
    </source>
</evidence>
<evidence type="ECO:0000256" key="10">
    <source>
        <dbReference type="ARBA" id="ARBA00023273"/>
    </source>
</evidence>
<keyword evidence="10" id="KW-0966">Cell projection</keyword>
<dbReference type="InterPro" id="IPR036364">
    <property type="entry name" value="SEA_dom_sf"/>
</dbReference>
<keyword evidence="8" id="KW-0677">Repeat</keyword>
<dbReference type="Pfam" id="PF01390">
    <property type="entry name" value="SEA"/>
    <property type="match status" value="2"/>
</dbReference>
<dbReference type="PANTHER" id="PTHR12199:SF5">
    <property type="entry name" value="MUCIN-2-LIKE ISOFORM X1"/>
    <property type="match status" value="1"/>
</dbReference>
<evidence type="ECO:0000256" key="8">
    <source>
        <dbReference type="ARBA" id="ARBA00022737"/>
    </source>
</evidence>
<feature type="domain" description="SEA" evidence="12">
    <location>
        <begin position="46"/>
        <end position="160"/>
    </location>
</feature>
<dbReference type="Proteomes" id="UP001044222">
    <property type="component" value="Unassembled WGS sequence"/>
</dbReference>
<dbReference type="InterPro" id="IPR039861">
    <property type="entry name" value="IMPG"/>
</dbReference>
<keyword evidence="7" id="KW-0732">Signal</keyword>
<sequence>MPTTTIVPTKTVAPTTTVATTTTVAPTTTVTRAKTTTKTTTKAPARASNILFLMYVSFDPFQEDYNNRNSQAFKKREKLIKDLLEPLFKRTYPSFVELIIISFRRGSTITESQMIFSNTTSESPPTVQNVSNVILKAYANTSVSGLNITDNSLNVSETLPILMTTATPKTTASSTAAMVPITQPATESATTATTRRTTTTATTTKTTVNPTTTSSTVPPVPPATAPATAASTDPPIKEGVLLLSFRLFRGFTPQLQDQSSSAFLVLARNVTTELNRGYRRAFPLTFLRSIVIAFRRGPSFIRVDTTRVETKLIFKNQSVVPNITIAVKTLVQALENAVVFLNIIPGTINAEIDGATTTASSAMSTSKPQEVVTFLFPLILVIYSLSTNMKLLQF</sequence>
<comment type="caution">
    <text evidence="13">The sequence shown here is derived from an EMBL/GenBank/DDBJ whole genome shotgun (WGS) entry which is preliminary data.</text>
</comment>
<evidence type="ECO:0000259" key="12">
    <source>
        <dbReference type="PROSITE" id="PS50024"/>
    </source>
</evidence>
<reference evidence="13" key="1">
    <citation type="submission" date="2021-01" db="EMBL/GenBank/DDBJ databases">
        <title>A chromosome-scale assembly of European eel, Anguilla anguilla.</title>
        <authorList>
            <person name="Henkel C."/>
            <person name="Jong-Raadsen S.A."/>
            <person name="Dufour S."/>
            <person name="Weltzien F.-A."/>
            <person name="Palstra A.P."/>
            <person name="Pelster B."/>
            <person name="Spaink H.P."/>
            <person name="Van Den Thillart G.E."/>
            <person name="Jansen H."/>
            <person name="Zahm M."/>
            <person name="Klopp C."/>
            <person name="Cedric C."/>
            <person name="Louis A."/>
            <person name="Berthelot C."/>
            <person name="Parey E."/>
            <person name="Roest Crollius H."/>
            <person name="Montfort J."/>
            <person name="Robinson-Rechavi M."/>
            <person name="Bucao C."/>
            <person name="Bouchez O."/>
            <person name="Gislard M."/>
            <person name="Lluch J."/>
            <person name="Milhes M."/>
            <person name="Lampietro C."/>
            <person name="Lopez Roques C."/>
            <person name="Donnadieu C."/>
            <person name="Braasch I."/>
            <person name="Desvignes T."/>
            <person name="Postlethwait J."/>
            <person name="Bobe J."/>
            <person name="Guiguen Y."/>
            <person name="Dirks R."/>
        </authorList>
    </citation>
    <scope>NUCLEOTIDE SEQUENCE</scope>
    <source>
        <strain evidence="13">Tag_6206</strain>
        <tissue evidence="13">Liver</tissue>
    </source>
</reference>
<name>A0A9D3MHV1_ANGAN</name>
<organism evidence="13 14">
    <name type="scientific">Anguilla anguilla</name>
    <name type="common">European freshwater eel</name>
    <name type="synonym">Muraena anguilla</name>
    <dbReference type="NCBI Taxonomy" id="7936"/>
    <lineage>
        <taxon>Eukaryota</taxon>
        <taxon>Metazoa</taxon>
        <taxon>Chordata</taxon>
        <taxon>Craniata</taxon>
        <taxon>Vertebrata</taxon>
        <taxon>Euteleostomi</taxon>
        <taxon>Actinopterygii</taxon>
        <taxon>Neopterygii</taxon>
        <taxon>Teleostei</taxon>
        <taxon>Anguilliformes</taxon>
        <taxon>Anguillidae</taxon>
        <taxon>Anguilla</taxon>
    </lineage>
</organism>
<dbReference type="GO" id="GO:0008201">
    <property type="term" value="F:heparin binding"/>
    <property type="evidence" value="ECO:0007669"/>
    <property type="project" value="UniProtKB-KW"/>
</dbReference>
<keyword evidence="9" id="KW-0325">Glycoprotein</keyword>
<feature type="compositionally biased region" description="Low complexity" evidence="11">
    <location>
        <begin position="186"/>
        <end position="217"/>
    </location>
</feature>
<evidence type="ECO:0000313" key="13">
    <source>
        <dbReference type="EMBL" id="KAG5848301.1"/>
    </source>
</evidence>
<keyword evidence="5" id="KW-0272">Extracellular matrix</keyword>
<dbReference type="SMART" id="SM00200">
    <property type="entry name" value="SEA"/>
    <property type="match status" value="2"/>
</dbReference>
<protein>
    <recommendedName>
        <fullName evidence="12">SEA domain-containing protein</fullName>
    </recommendedName>
</protein>
<comment type="subcellular location">
    <subcellularLocation>
        <location evidence="2">Cell projection</location>
        <location evidence="2">Cilium</location>
        <location evidence="2">Photoreceptor outer segment</location>
    </subcellularLocation>
    <subcellularLocation>
        <location evidence="1">Photoreceptor inner segment</location>
    </subcellularLocation>
    <subcellularLocation>
        <location evidence="3">Secreted</location>
        <location evidence="3">Extracellular space</location>
        <location evidence="3">Extracellular matrix</location>
        <location evidence="3">Interphotoreceptor matrix</location>
    </subcellularLocation>
</comment>
<evidence type="ECO:0000256" key="3">
    <source>
        <dbReference type="ARBA" id="ARBA00004593"/>
    </source>
</evidence>
<dbReference type="SUPFAM" id="SSF82671">
    <property type="entry name" value="SEA domain"/>
    <property type="match status" value="1"/>
</dbReference>
<dbReference type="GO" id="GO:0007601">
    <property type="term" value="P:visual perception"/>
    <property type="evidence" value="ECO:0007669"/>
    <property type="project" value="InterPro"/>
</dbReference>